<name>A0A066WTS0_COLSU</name>
<dbReference type="OMA" id="TEYFRFC"/>
<protein>
    <submittedName>
        <fullName evidence="1">Uncharacterized protein</fullName>
    </submittedName>
</protein>
<accession>A0A066WTS0</accession>
<dbReference type="AlphaFoldDB" id="A0A066WTS0"/>
<dbReference type="HOGENOM" id="CLU_047021_1_0_1"/>
<proteinExistence type="predicted"/>
<sequence>MTLITDLPCELVAGIETEIVRRHVTPALIPYAFAAVEAHRLPRPREGADVQLLLNTLHDEPAQLTARFPSMPRALLQRMARTHDVIYGFAYKFATEAWHRFHGDEEGSTFTSVTLSPTEYFRFCRAFYRVELFYNLFSEKVLIVDRQIQSSGVKEGINPWFFSKHTPWENEQLGCVHDFLEAELAKASFEVVAHDVNFALGESLAKRKHSALLLAVVRMTRKLSQGINFLHRLICEISWDKKRELLKLSFDTGDVNLPLALFEALEDRDDIANVWYEDDVEEKLHLVMPEHKNEEDVDRGPYEAWYPAHKGLPIACSFMDLDNDWLRKRAYVLWDWDRIERHHLLEIFQGHPVNPRLEYTQEEWQEMQESFNERSLIWQKGGSGYWSKGDTSRIVWPHQRSGWWSLMAIFKACLWVI</sequence>
<dbReference type="eggNOG" id="ENOG502RNMY">
    <property type="taxonomic scope" value="Eukaryota"/>
</dbReference>
<dbReference type="OrthoDB" id="5427059at2759"/>
<comment type="caution">
    <text evidence="1">The sequence shown here is derived from an EMBL/GenBank/DDBJ whole genome shotgun (WGS) entry which is preliminary data.</text>
</comment>
<dbReference type="EMBL" id="JMSE01001532">
    <property type="protein sequence ID" value="KDN60283.1"/>
    <property type="molecule type" value="Genomic_DNA"/>
</dbReference>
<evidence type="ECO:0000313" key="1">
    <source>
        <dbReference type="EMBL" id="KDN60283.1"/>
    </source>
</evidence>
<evidence type="ECO:0000313" key="2">
    <source>
        <dbReference type="Proteomes" id="UP000027238"/>
    </source>
</evidence>
<keyword evidence="2" id="KW-1185">Reference proteome</keyword>
<gene>
    <name evidence="1" type="ORF">CSUB01_09768</name>
</gene>
<organism evidence="1 2">
    <name type="scientific">Colletotrichum sublineola</name>
    <name type="common">Sorghum anthracnose fungus</name>
    <dbReference type="NCBI Taxonomy" id="1173701"/>
    <lineage>
        <taxon>Eukaryota</taxon>
        <taxon>Fungi</taxon>
        <taxon>Dikarya</taxon>
        <taxon>Ascomycota</taxon>
        <taxon>Pezizomycotina</taxon>
        <taxon>Sordariomycetes</taxon>
        <taxon>Hypocreomycetidae</taxon>
        <taxon>Glomerellales</taxon>
        <taxon>Glomerellaceae</taxon>
        <taxon>Colletotrichum</taxon>
        <taxon>Colletotrichum graminicola species complex</taxon>
    </lineage>
</organism>
<dbReference type="STRING" id="1173701.A0A066WTS0"/>
<reference evidence="2" key="1">
    <citation type="journal article" date="2014" name="Genome Announc.">
        <title>Draft genome sequence of Colletotrichum sublineola, a destructive pathogen of cultivated sorghum.</title>
        <authorList>
            <person name="Baroncelli R."/>
            <person name="Sanz-Martin J.M."/>
            <person name="Rech G.E."/>
            <person name="Sukno S.A."/>
            <person name="Thon M.R."/>
        </authorList>
    </citation>
    <scope>NUCLEOTIDE SEQUENCE [LARGE SCALE GENOMIC DNA]</scope>
    <source>
        <strain evidence="2">TX430BB</strain>
    </source>
</reference>
<dbReference type="Proteomes" id="UP000027238">
    <property type="component" value="Unassembled WGS sequence"/>
</dbReference>